<dbReference type="RefSeq" id="WP_092073724.1">
    <property type="nucleotide sequence ID" value="NZ_FNHB01000006.1"/>
</dbReference>
<accession>A0A1G9V2E0</accession>
<keyword evidence="3" id="KW-1185">Reference proteome</keyword>
<dbReference type="PIRSF" id="PIRSF015034">
    <property type="entry name" value="YacH"/>
    <property type="match status" value="1"/>
</dbReference>
<keyword evidence="2" id="KW-0808">Transferase</keyword>
<dbReference type="OrthoDB" id="9788704at2"/>
<dbReference type="GO" id="GO:1990169">
    <property type="term" value="P:stress response to copper ion"/>
    <property type="evidence" value="ECO:0007669"/>
    <property type="project" value="TreeGrafter"/>
</dbReference>
<dbReference type="SUPFAM" id="SSF46600">
    <property type="entry name" value="C-terminal UvrC-binding domain of UvrB"/>
    <property type="match status" value="1"/>
</dbReference>
<gene>
    <name evidence="2" type="ORF">SAMN04488502_106144</name>
</gene>
<feature type="domain" description="UVR" evidence="1">
    <location>
        <begin position="129"/>
        <end position="164"/>
    </location>
</feature>
<organism evidence="2 3">
    <name type="scientific">Dendrosporobacter quercicolus</name>
    <dbReference type="NCBI Taxonomy" id="146817"/>
    <lineage>
        <taxon>Bacteria</taxon>
        <taxon>Bacillati</taxon>
        <taxon>Bacillota</taxon>
        <taxon>Negativicutes</taxon>
        <taxon>Selenomonadales</taxon>
        <taxon>Sporomusaceae</taxon>
        <taxon>Dendrosporobacter</taxon>
    </lineage>
</organism>
<dbReference type="GO" id="GO:0016301">
    <property type="term" value="F:kinase activity"/>
    <property type="evidence" value="ECO:0007669"/>
    <property type="project" value="UniProtKB-KW"/>
</dbReference>
<dbReference type="InterPro" id="IPR025542">
    <property type="entry name" value="YacH"/>
</dbReference>
<sequence>MLCDDCKKRPACVHITKITNNQKMDKYLCEQCARESGELVFSTDHTFSVHDFLKGMFSNSLAETAQPQDKACANCGMTYRDFSRTGKIGCSSCYGVFGDKLEPLLRRIHGASSHIGKVPKRSEGDLKLRQRVKGLRERLEQYVLNEEYEQAAGLRDEIRQLEKELNAKD</sequence>
<dbReference type="Pfam" id="PF02151">
    <property type="entry name" value="UVR"/>
    <property type="match status" value="1"/>
</dbReference>
<proteinExistence type="predicted"/>
<dbReference type="InterPro" id="IPR001943">
    <property type="entry name" value="UVR_dom"/>
</dbReference>
<evidence type="ECO:0000259" key="1">
    <source>
        <dbReference type="PROSITE" id="PS50151"/>
    </source>
</evidence>
<dbReference type="PROSITE" id="PS50151">
    <property type="entry name" value="UVR"/>
    <property type="match status" value="1"/>
</dbReference>
<keyword evidence="2" id="KW-0418">Kinase</keyword>
<dbReference type="InterPro" id="IPR036876">
    <property type="entry name" value="UVR_dom_sf"/>
</dbReference>
<dbReference type="GO" id="GO:0005507">
    <property type="term" value="F:copper ion binding"/>
    <property type="evidence" value="ECO:0007669"/>
    <property type="project" value="TreeGrafter"/>
</dbReference>
<dbReference type="PANTHER" id="PTHR38430:SF1">
    <property type="entry name" value="PROTEIN-ARGININE KINASE ACTIVATOR PROTEIN"/>
    <property type="match status" value="1"/>
</dbReference>
<dbReference type="Proteomes" id="UP000214880">
    <property type="component" value="Unassembled WGS sequence"/>
</dbReference>
<evidence type="ECO:0000313" key="2">
    <source>
        <dbReference type="EMBL" id="SDM66217.1"/>
    </source>
</evidence>
<dbReference type="Gene3D" id="4.10.860.10">
    <property type="entry name" value="UVR domain"/>
    <property type="match status" value="1"/>
</dbReference>
<name>A0A1G9V2E0_9FIRM</name>
<dbReference type="GO" id="GO:0046870">
    <property type="term" value="F:cadmium ion binding"/>
    <property type="evidence" value="ECO:0007669"/>
    <property type="project" value="TreeGrafter"/>
</dbReference>
<reference evidence="2 3" key="1">
    <citation type="submission" date="2016-10" db="EMBL/GenBank/DDBJ databases">
        <authorList>
            <person name="de Groot N.N."/>
        </authorList>
    </citation>
    <scope>NUCLEOTIDE SEQUENCE [LARGE SCALE GENOMIC DNA]</scope>
    <source>
        <strain evidence="2 3">DSM 1736</strain>
    </source>
</reference>
<dbReference type="GO" id="GO:1990170">
    <property type="term" value="P:stress response to cadmium ion"/>
    <property type="evidence" value="ECO:0007669"/>
    <property type="project" value="TreeGrafter"/>
</dbReference>
<dbReference type="STRING" id="146817.SAMN04488502_106144"/>
<dbReference type="GO" id="GO:0050897">
    <property type="term" value="F:cobalt ion binding"/>
    <property type="evidence" value="ECO:0007669"/>
    <property type="project" value="TreeGrafter"/>
</dbReference>
<protein>
    <submittedName>
        <fullName evidence="2">Protein-arginine kinase activator protein McsA</fullName>
    </submittedName>
</protein>
<dbReference type="AlphaFoldDB" id="A0A1G9V2E0"/>
<evidence type="ECO:0000313" key="3">
    <source>
        <dbReference type="Proteomes" id="UP000214880"/>
    </source>
</evidence>
<dbReference type="GO" id="GO:0008270">
    <property type="term" value="F:zinc ion binding"/>
    <property type="evidence" value="ECO:0007669"/>
    <property type="project" value="TreeGrafter"/>
</dbReference>
<dbReference type="PANTHER" id="PTHR38430">
    <property type="entry name" value="PROTEIN-ARGININE KINASE ACTIVATOR PROTEIN"/>
    <property type="match status" value="1"/>
</dbReference>
<dbReference type="EMBL" id="FNHB01000006">
    <property type="protein sequence ID" value="SDM66217.1"/>
    <property type="molecule type" value="Genomic_DNA"/>
</dbReference>